<dbReference type="EMBL" id="ANOH01000262">
    <property type="protein sequence ID" value="EMI54780.1"/>
    <property type="molecule type" value="Genomic_DNA"/>
</dbReference>
<proteinExistence type="predicted"/>
<reference evidence="1 2" key="1">
    <citation type="journal article" date="2013" name="Mar. Genomics">
        <title>Expression of sulfatases in Rhodopirellula baltica and the diversity of sulfatases in the genus Rhodopirellula.</title>
        <authorList>
            <person name="Wegner C.E."/>
            <person name="Richter-Heitmann T."/>
            <person name="Klindworth A."/>
            <person name="Klockow C."/>
            <person name="Richter M."/>
            <person name="Achstetter T."/>
            <person name="Glockner F.O."/>
            <person name="Harder J."/>
        </authorList>
    </citation>
    <scope>NUCLEOTIDE SEQUENCE [LARGE SCALE GENOMIC DNA]</scope>
    <source>
        <strain evidence="1 2">SM41</strain>
    </source>
</reference>
<name>M5U010_9BACT</name>
<organism evidence="1 2">
    <name type="scientific">Rhodopirellula sallentina SM41</name>
    <dbReference type="NCBI Taxonomy" id="1263870"/>
    <lineage>
        <taxon>Bacteria</taxon>
        <taxon>Pseudomonadati</taxon>
        <taxon>Planctomycetota</taxon>
        <taxon>Planctomycetia</taxon>
        <taxon>Pirellulales</taxon>
        <taxon>Pirellulaceae</taxon>
        <taxon>Rhodopirellula</taxon>
    </lineage>
</organism>
<gene>
    <name evidence="1" type="ORF">RSSM_03789</name>
</gene>
<keyword evidence="2" id="KW-1185">Reference proteome</keyword>
<evidence type="ECO:0000313" key="2">
    <source>
        <dbReference type="Proteomes" id="UP000011885"/>
    </source>
</evidence>
<sequence length="68" mass="7477">MEPPVQAAAGNCSRLRQRPPRAKFAQISAFEARWLVDLSSFSGGRFAARGSIRKPGLPWPVASLNPIW</sequence>
<dbReference type="Proteomes" id="UP000011885">
    <property type="component" value="Unassembled WGS sequence"/>
</dbReference>
<protein>
    <submittedName>
        <fullName evidence="1">Uncharacterized protein</fullName>
    </submittedName>
</protein>
<comment type="caution">
    <text evidence="1">The sequence shown here is derived from an EMBL/GenBank/DDBJ whole genome shotgun (WGS) entry which is preliminary data.</text>
</comment>
<dbReference type="AlphaFoldDB" id="M5U010"/>
<accession>M5U010</accession>
<evidence type="ECO:0000313" key="1">
    <source>
        <dbReference type="EMBL" id="EMI54780.1"/>
    </source>
</evidence>